<keyword evidence="2" id="KW-0597">Phosphoprotein</keyword>
<feature type="region of interest" description="Disordered" evidence="4">
    <location>
        <begin position="429"/>
        <end position="495"/>
    </location>
</feature>
<sequence>MSEKESPTVQNELDLDSLVNQLSASTEYNDLRQKMNKIEKSKTKVSAALPKLQREKLERKVAYEDSKEKISIWNGIVVKNRKEEFARFEDAEPERIKLSSDAMTAKFQPSTDMEKEIDVILEQSEMKEKSVRDKESRDLEMNKLSVEDVKARNEELARMKTLLFYQEQKNKRINKIKSKKYHKIRKRAEERREEKMREILKQTDPERYKELLEKDAVKRAKERMSLKHKNTSKWIKRALQHGGMSDAMTREAINEQLREGEKLRAKMQGEEASSEEEEATKEELLEDAEAVLREIDADKEQEHRGVFQMEFMKRAVERQRQEARQEAEQLIQALQEEKEFDEEEKGEKEEEEPAENAAILSALAEGGVRRQKKKGKSLEVTEHIALGADRSANGANGASGASGASSASTGPLFTAPVVPSVFGDAEAVGGSRLLEEISDAESEPEQSEQPEEKSEQKAEEKSEQKAEETENPWLAAATDNVSHSAARRAEEKAEEAVDVQAALASLEQKAPAKRSREVVKGELGFEELGQSELLGMAFEDASAEKEFQEAKQKEVEQALEAAKPVVLDGWGSWAGIGAPQPKKPRVAAPVKVPERSDAKLKHVIINQSTGAKQKDFVVEGVPFPFTSREQYERAMRQPLGREWNSSVSFASLNQPEVKTRRGTIIEPIKLPKRKSRF</sequence>
<dbReference type="Pfam" id="PF04615">
    <property type="entry name" value="Utp14"/>
    <property type="match status" value="1"/>
</dbReference>
<protein>
    <submittedName>
        <fullName evidence="5">U3 small nucleolar RNA-associated protein</fullName>
    </submittedName>
</protein>
<feature type="region of interest" description="Disordered" evidence="4">
    <location>
        <begin position="222"/>
        <end position="283"/>
    </location>
</feature>
<comment type="caution">
    <text evidence="5">The sequence shown here is derived from an EMBL/GenBank/DDBJ whole genome shotgun (WGS) entry which is preliminary data.</text>
</comment>
<dbReference type="PANTHER" id="PTHR14150">
    <property type="entry name" value="U3 SMALL NUCLEOLAR RNA-ASSOCIATED PROTEIN 14"/>
    <property type="match status" value="1"/>
</dbReference>
<feature type="compositionally biased region" description="Basic and acidic residues" evidence="4">
    <location>
        <begin position="450"/>
        <end position="468"/>
    </location>
</feature>
<feature type="compositionally biased region" description="Basic residues" evidence="4">
    <location>
        <begin position="226"/>
        <end position="239"/>
    </location>
</feature>
<dbReference type="OrthoDB" id="277439at2759"/>
<dbReference type="GO" id="GO:0006364">
    <property type="term" value="P:rRNA processing"/>
    <property type="evidence" value="ECO:0007669"/>
    <property type="project" value="InterPro"/>
</dbReference>
<organism evidence="5 6">
    <name type="scientific">Blastocystis sp. subtype 1 (strain ATCC 50177 / NandII)</name>
    <dbReference type="NCBI Taxonomy" id="478820"/>
    <lineage>
        <taxon>Eukaryota</taxon>
        <taxon>Sar</taxon>
        <taxon>Stramenopiles</taxon>
        <taxon>Bigyra</taxon>
        <taxon>Opalozoa</taxon>
        <taxon>Opalinata</taxon>
        <taxon>Blastocystidae</taxon>
        <taxon>Blastocystis</taxon>
    </lineage>
</organism>
<dbReference type="PANTHER" id="PTHR14150:SF12">
    <property type="entry name" value="U3 SMALL NUCLEOLAR RNA-ASSOCIATED PROTEIN 14 HOMOLOG A"/>
    <property type="match status" value="1"/>
</dbReference>
<feature type="region of interest" description="Disordered" evidence="4">
    <location>
        <begin position="385"/>
        <end position="417"/>
    </location>
</feature>
<evidence type="ECO:0000256" key="3">
    <source>
        <dbReference type="ARBA" id="ARBA00023242"/>
    </source>
</evidence>
<proteinExistence type="predicted"/>
<name>A0A196S851_BLAHN</name>
<feature type="compositionally biased region" description="Acidic residues" evidence="4">
    <location>
        <begin position="272"/>
        <end position="283"/>
    </location>
</feature>
<dbReference type="EMBL" id="LXWW01000560">
    <property type="protein sequence ID" value="OAO12164.1"/>
    <property type="molecule type" value="Genomic_DNA"/>
</dbReference>
<feature type="compositionally biased region" description="Basic and acidic residues" evidence="4">
    <location>
        <begin position="316"/>
        <end position="327"/>
    </location>
</feature>
<dbReference type="Proteomes" id="UP000078348">
    <property type="component" value="Unassembled WGS sequence"/>
</dbReference>
<dbReference type="GO" id="GO:0032040">
    <property type="term" value="C:small-subunit processome"/>
    <property type="evidence" value="ECO:0007669"/>
    <property type="project" value="InterPro"/>
</dbReference>
<reference evidence="5 6" key="1">
    <citation type="submission" date="2016-05" db="EMBL/GenBank/DDBJ databases">
        <title>Nuclear genome of Blastocystis sp. subtype 1 NandII.</title>
        <authorList>
            <person name="Gentekaki E."/>
            <person name="Curtis B."/>
            <person name="Stairs C."/>
            <person name="Eme L."/>
            <person name="Herman E."/>
            <person name="Klimes V."/>
            <person name="Arias M.C."/>
            <person name="Elias M."/>
            <person name="Hilliou F."/>
            <person name="Klute M."/>
            <person name="Malik S.-B."/>
            <person name="Pightling A."/>
            <person name="Rachubinski R."/>
            <person name="Salas D."/>
            <person name="Schlacht A."/>
            <person name="Suga H."/>
            <person name="Archibald J."/>
            <person name="Ball S.G."/>
            <person name="Clark G."/>
            <person name="Dacks J."/>
            <person name="Van Der Giezen M."/>
            <person name="Tsaousis A."/>
            <person name="Roger A."/>
        </authorList>
    </citation>
    <scope>NUCLEOTIDE SEQUENCE [LARGE SCALE GENOMIC DNA]</scope>
    <source>
        <strain evidence="6">ATCC 50177 / NandII</strain>
    </source>
</reference>
<keyword evidence="3" id="KW-0539">Nucleus</keyword>
<accession>A0A196S851</accession>
<comment type="subcellular location">
    <subcellularLocation>
        <location evidence="1">Nucleus</location>
        <location evidence="1">Nucleolus</location>
    </subcellularLocation>
</comment>
<feature type="compositionally biased region" description="Acidic residues" evidence="4">
    <location>
        <begin position="338"/>
        <end position="354"/>
    </location>
</feature>
<evidence type="ECO:0000256" key="1">
    <source>
        <dbReference type="ARBA" id="ARBA00004604"/>
    </source>
</evidence>
<evidence type="ECO:0000313" key="6">
    <source>
        <dbReference type="Proteomes" id="UP000078348"/>
    </source>
</evidence>
<dbReference type="InterPro" id="IPR006709">
    <property type="entry name" value="SSU_processome_Utp14"/>
</dbReference>
<feature type="compositionally biased region" description="Low complexity" evidence="4">
    <location>
        <begin position="391"/>
        <end position="408"/>
    </location>
</feature>
<evidence type="ECO:0000313" key="5">
    <source>
        <dbReference type="EMBL" id="OAO12164.1"/>
    </source>
</evidence>
<gene>
    <name evidence="5" type="ORF">AV274_6147</name>
</gene>
<dbReference type="STRING" id="478820.A0A196S851"/>
<feature type="compositionally biased region" description="Basic and acidic residues" evidence="4">
    <location>
        <begin position="248"/>
        <end position="269"/>
    </location>
</feature>
<feature type="compositionally biased region" description="Acidic residues" evidence="4">
    <location>
        <begin position="436"/>
        <end position="449"/>
    </location>
</feature>
<feature type="region of interest" description="Disordered" evidence="4">
    <location>
        <begin position="316"/>
        <end position="356"/>
    </location>
</feature>
<evidence type="ECO:0000256" key="4">
    <source>
        <dbReference type="SAM" id="MobiDB-lite"/>
    </source>
</evidence>
<dbReference type="AlphaFoldDB" id="A0A196S851"/>
<evidence type="ECO:0000256" key="2">
    <source>
        <dbReference type="ARBA" id="ARBA00022553"/>
    </source>
</evidence>
<keyword evidence="6" id="KW-1185">Reference proteome</keyword>